<accession>A0ABQ8JE08</accession>
<sequence>MYNTWMVHFLWIEKFYYSFLPSDIVPMKPDDEYKHYFVSLSLAIVPIPNGQIDQLQLAD</sequence>
<gene>
    <name evidence="1" type="ORF">DERP_001022</name>
</gene>
<dbReference type="EMBL" id="NJHN03000047">
    <property type="protein sequence ID" value="KAH9420595.1"/>
    <property type="molecule type" value="Genomic_DNA"/>
</dbReference>
<evidence type="ECO:0000313" key="1">
    <source>
        <dbReference type="EMBL" id="KAH9420595.1"/>
    </source>
</evidence>
<proteinExistence type="predicted"/>
<name>A0ABQ8JE08_DERPT</name>
<comment type="caution">
    <text evidence="1">The sequence shown here is derived from an EMBL/GenBank/DDBJ whole genome shotgun (WGS) entry which is preliminary data.</text>
</comment>
<dbReference type="Proteomes" id="UP000887458">
    <property type="component" value="Unassembled WGS sequence"/>
</dbReference>
<reference evidence="1 2" key="2">
    <citation type="journal article" date="2022" name="Mol. Biol. Evol.">
        <title>Comparative Genomics Reveals Insights into the Divergent Evolution of Astigmatic Mites and Household Pest Adaptations.</title>
        <authorList>
            <person name="Xiong Q."/>
            <person name="Wan A.T."/>
            <person name="Liu X."/>
            <person name="Fung C.S."/>
            <person name="Xiao X."/>
            <person name="Malainual N."/>
            <person name="Hou J."/>
            <person name="Wang L."/>
            <person name="Wang M."/>
            <person name="Yang K.Y."/>
            <person name="Cui Y."/>
            <person name="Leung E.L."/>
            <person name="Nong W."/>
            <person name="Shin S.K."/>
            <person name="Au S.W."/>
            <person name="Jeong K.Y."/>
            <person name="Chew F.T."/>
            <person name="Hui J.H."/>
            <person name="Leung T.F."/>
            <person name="Tungtrongchitr A."/>
            <person name="Zhong N."/>
            <person name="Liu Z."/>
            <person name="Tsui S.K."/>
        </authorList>
    </citation>
    <scope>NUCLEOTIDE SEQUENCE [LARGE SCALE GENOMIC DNA]</scope>
    <source>
        <strain evidence="1">Derp</strain>
    </source>
</reference>
<organism evidence="1 2">
    <name type="scientific">Dermatophagoides pteronyssinus</name>
    <name type="common">European house dust mite</name>
    <dbReference type="NCBI Taxonomy" id="6956"/>
    <lineage>
        <taxon>Eukaryota</taxon>
        <taxon>Metazoa</taxon>
        <taxon>Ecdysozoa</taxon>
        <taxon>Arthropoda</taxon>
        <taxon>Chelicerata</taxon>
        <taxon>Arachnida</taxon>
        <taxon>Acari</taxon>
        <taxon>Acariformes</taxon>
        <taxon>Sarcoptiformes</taxon>
        <taxon>Astigmata</taxon>
        <taxon>Psoroptidia</taxon>
        <taxon>Analgoidea</taxon>
        <taxon>Pyroglyphidae</taxon>
        <taxon>Dermatophagoidinae</taxon>
        <taxon>Dermatophagoides</taxon>
    </lineage>
</organism>
<evidence type="ECO:0000313" key="2">
    <source>
        <dbReference type="Proteomes" id="UP000887458"/>
    </source>
</evidence>
<reference evidence="1 2" key="1">
    <citation type="journal article" date="2018" name="J. Allergy Clin. Immunol.">
        <title>High-quality assembly of Dermatophagoides pteronyssinus genome and transcriptome reveals a wide range of novel allergens.</title>
        <authorList>
            <person name="Liu X.Y."/>
            <person name="Yang K.Y."/>
            <person name="Wang M.Q."/>
            <person name="Kwok J.S."/>
            <person name="Zeng X."/>
            <person name="Yang Z."/>
            <person name="Xiao X.J."/>
            <person name="Lau C.P."/>
            <person name="Li Y."/>
            <person name="Huang Z.M."/>
            <person name="Ba J.G."/>
            <person name="Yim A.K."/>
            <person name="Ouyang C.Y."/>
            <person name="Ngai S.M."/>
            <person name="Chan T.F."/>
            <person name="Leung E.L."/>
            <person name="Liu L."/>
            <person name="Liu Z.G."/>
            <person name="Tsui S.K."/>
        </authorList>
    </citation>
    <scope>NUCLEOTIDE SEQUENCE [LARGE SCALE GENOMIC DNA]</scope>
    <source>
        <strain evidence="1">Derp</strain>
    </source>
</reference>
<protein>
    <submittedName>
        <fullName evidence="1">Uncharacterized protein</fullName>
    </submittedName>
</protein>
<keyword evidence="2" id="KW-1185">Reference proteome</keyword>